<dbReference type="CDD" id="cd00195">
    <property type="entry name" value="UBCc_UEV"/>
    <property type="match status" value="1"/>
</dbReference>
<dbReference type="Pfam" id="PF00179">
    <property type="entry name" value="UQ_con"/>
    <property type="match status" value="2"/>
</dbReference>
<dbReference type="Gene3D" id="3.10.110.10">
    <property type="entry name" value="Ubiquitin Conjugating Enzyme"/>
    <property type="match status" value="2"/>
</dbReference>
<dbReference type="CDD" id="cd23809">
    <property type="entry name" value="UBCc_UBE2Z"/>
    <property type="match status" value="1"/>
</dbReference>
<reference evidence="4" key="1">
    <citation type="journal article" date="2014" name="Genome Announc.">
        <title>Genome sequence of the pathogenic fungus Sporothrix schenckii (ATCC 58251).</title>
        <authorList>
            <person name="Cuomo C.A."/>
            <person name="Rodriguez-Del Valle N."/>
            <person name="Perez-Sanchez L."/>
            <person name="Abouelleil A."/>
            <person name="Goldberg J."/>
            <person name="Young S."/>
            <person name="Zeng Q."/>
            <person name="Birren B.W."/>
        </authorList>
    </citation>
    <scope>NUCLEOTIDE SEQUENCE [LARGE SCALE GENOMIC DNA]</scope>
    <source>
        <strain evidence="4">ATCC 58251 / de Perez 2211183</strain>
    </source>
</reference>
<proteinExistence type="predicted"/>
<evidence type="ECO:0000313" key="3">
    <source>
        <dbReference type="EMBL" id="ERS98673.1"/>
    </source>
</evidence>
<dbReference type="SMART" id="SM00212">
    <property type="entry name" value="UBCc"/>
    <property type="match status" value="2"/>
</dbReference>
<organism evidence="3 4">
    <name type="scientific">Sporothrix schenckii (strain ATCC 58251 / de Perez 2211183)</name>
    <name type="common">Rose-picker's disease fungus</name>
    <dbReference type="NCBI Taxonomy" id="1391915"/>
    <lineage>
        <taxon>Eukaryota</taxon>
        <taxon>Fungi</taxon>
        <taxon>Dikarya</taxon>
        <taxon>Ascomycota</taxon>
        <taxon>Pezizomycotina</taxon>
        <taxon>Sordariomycetes</taxon>
        <taxon>Sordariomycetidae</taxon>
        <taxon>Ophiostomatales</taxon>
        <taxon>Ophiostomataceae</taxon>
        <taxon>Sporothrix</taxon>
    </lineage>
</organism>
<gene>
    <name evidence="3" type="ORF">HMPREF1624_05460</name>
</gene>
<dbReference type="EMBL" id="KI440846">
    <property type="protein sequence ID" value="ERS98673.1"/>
    <property type="molecule type" value="Genomic_DNA"/>
</dbReference>
<name>U7PSP8_SPOS1</name>
<sequence length="659" mass="74542">MIIGPPDTPYEFGFFEFTVKFSKDYPRKSPTVTALTTNSGRSRFNPNIYSNGRVCLSILGTWRGERGEEWSAAQGLESILLSIQSLMSSNPYENEPGFEEANDPSDKKNQSDYVQKIHHETMRVTVIMRLEEFLGLNHSRVGRLSQAERCNMIEDIDMDGLEETVAPFEPFKDLCKRRFLWYYDTYLASVRKAKAEVPEGQMFVRMPFEGANNTMEGRFCYGELEKRLVAIKEALDEETNGWAAEGKQAVEQIATVSVNLRRQFEQAVEAFKRDGTPHNIELEDNNPFVWIITYFGKPMTNLDGGLFRIRLMLSPRFPQEQPRARFEVNIFHHRISGDGTPCYVVLPNKREDVRSHIEAIIEALEEENPPYDPRTLVNPEAHKLFWGSPEDRKLYNRKLRRTVQQSLEGMTRYHTLVGTLALLFLRPALAVPDVTAVRLDDTTCQKYPAALPLAGGDHVDASRYLQLVIAQSEDPAVDGLYATEIPVHYDGSGRGEPLGDFNFTRLAFSLLRSRLFARVTFRCFDGVLRLSTSNSNDTATPSNLKPPALGVHKDKNNAFIIESNPKLEAENATAAAPWRGYPVEAYGHYNTTTGERLPGVFLGVLNQTTWAFDFDRSGPCGQPYVYNARLLGLPLDPDVESRASAPAWFNGFIQVVEYS</sequence>
<dbReference type="PROSITE" id="PS50127">
    <property type="entry name" value="UBC_2"/>
    <property type="match status" value="2"/>
</dbReference>
<evidence type="ECO:0000313" key="4">
    <source>
        <dbReference type="Proteomes" id="UP000018087"/>
    </source>
</evidence>
<evidence type="ECO:0000259" key="2">
    <source>
        <dbReference type="PROSITE" id="PS50127"/>
    </source>
</evidence>
<keyword evidence="1" id="KW-0833">Ubl conjugation pathway</keyword>
<dbReference type="STRING" id="1391915.U7PSP8"/>
<dbReference type="AlphaFoldDB" id="U7PSP8"/>
<dbReference type="PANTHER" id="PTHR24067">
    <property type="entry name" value="UBIQUITIN-CONJUGATING ENZYME E2"/>
    <property type="match status" value="1"/>
</dbReference>
<feature type="domain" description="UBC core" evidence="2">
    <location>
        <begin position="255"/>
        <end position="408"/>
    </location>
</feature>
<keyword evidence="4" id="KW-1185">Reference proteome</keyword>
<feature type="domain" description="UBC core" evidence="2">
    <location>
        <begin position="1"/>
        <end position="126"/>
    </location>
</feature>
<dbReference type="HOGENOM" id="CLU_416290_0_0_1"/>
<accession>U7PSP8</accession>
<dbReference type="OrthoDB" id="1926878at2759"/>
<dbReference type="InterPro" id="IPR000608">
    <property type="entry name" value="UBC"/>
</dbReference>
<dbReference type="Proteomes" id="UP000018087">
    <property type="component" value="Unassembled WGS sequence"/>
</dbReference>
<dbReference type="InterPro" id="IPR016135">
    <property type="entry name" value="UBQ-conjugating_enzyme/RWD"/>
</dbReference>
<dbReference type="InterPro" id="IPR050113">
    <property type="entry name" value="Ub_conjugating_enzyme"/>
</dbReference>
<dbReference type="eggNOG" id="KOG0895">
    <property type="taxonomic scope" value="Eukaryota"/>
</dbReference>
<protein>
    <recommendedName>
        <fullName evidence="2">UBC core domain-containing protein</fullName>
    </recommendedName>
</protein>
<dbReference type="SUPFAM" id="SSF54495">
    <property type="entry name" value="UBC-like"/>
    <property type="match status" value="2"/>
</dbReference>
<evidence type="ECO:0000256" key="1">
    <source>
        <dbReference type="ARBA" id="ARBA00022786"/>
    </source>
</evidence>
<dbReference type="eggNOG" id="KOG0419">
    <property type="taxonomic scope" value="Eukaryota"/>
</dbReference>